<dbReference type="AlphaFoldDB" id="A0A343TGM5"/>
<evidence type="ECO:0000313" key="3">
    <source>
        <dbReference type="Proteomes" id="UP000263012"/>
    </source>
</evidence>
<dbReference type="KEGG" id="hdf:AArcSl_0597"/>
<gene>
    <name evidence="2" type="ORF">AArcSl_0597</name>
</gene>
<sequence>MSSQWYCTDCETYIDTEEIEEHERDDHTVKGTVRPDRLLGNDPWNMQVEADDEIDTAPSVRRDEGGEE</sequence>
<keyword evidence="3" id="KW-1185">Reference proteome</keyword>
<dbReference type="EMBL" id="CP025066">
    <property type="protein sequence ID" value="AUX08247.1"/>
    <property type="molecule type" value="Genomic_DNA"/>
</dbReference>
<dbReference type="RefSeq" id="WP_119814828.1">
    <property type="nucleotide sequence ID" value="NZ_CP025066.1"/>
</dbReference>
<accession>A0A343TGM5</accession>
<evidence type="ECO:0000313" key="2">
    <source>
        <dbReference type="EMBL" id="AUX08247.1"/>
    </source>
</evidence>
<dbReference type="Proteomes" id="UP000263012">
    <property type="component" value="Chromosome"/>
</dbReference>
<protein>
    <submittedName>
        <fullName evidence="2">Uncharacterized protein</fullName>
    </submittedName>
</protein>
<dbReference type="GeneID" id="37876934"/>
<dbReference type="OrthoDB" id="350696at2157"/>
<feature type="region of interest" description="Disordered" evidence="1">
    <location>
        <begin position="21"/>
        <end position="43"/>
    </location>
</feature>
<name>A0A343TGM5_9EURY</name>
<organism evidence="2 3">
    <name type="scientific">Halalkaliarchaeum desulfuricum</name>
    <dbReference type="NCBI Taxonomy" id="2055893"/>
    <lineage>
        <taxon>Archaea</taxon>
        <taxon>Methanobacteriati</taxon>
        <taxon>Methanobacteriota</taxon>
        <taxon>Stenosarchaea group</taxon>
        <taxon>Halobacteria</taxon>
        <taxon>Halobacteriales</taxon>
        <taxon>Haloferacaceae</taxon>
        <taxon>Halalkaliarchaeum</taxon>
    </lineage>
</organism>
<reference evidence="3" key="1">
    <citation type="submission" date="2017-11" db="EMBL/GenBank/DDBJ databases">
        <title>Phenotypic and genomic properties of facultatively anaerobic sulfur-reducing natronoarchaea from hypersaline soda lakes.</title>
        <authorList>
            <person name="Sorokin D.Y."/>
            <person name="Kublanov I.V."/>
            <person name="Roman P."/>
            <person name="Sinninghe Damste J.S."/>
            <person name="Golyshin P.N."/>
            <person name="Rojo D."/>
            <person name="Ciordia S."/>
            <person name="Mena M.D.C."/>
            <person name="Ferrer M."/>
            <person name="Messina E."/>
            <person name="Smedile F."/>
            <person name="La Spada G."/>
            <person name="La Cono V."/>
            <person name="Yakimov M.M."/>
        </authorList>
    </citation>
    <scope>NUCLEOTIDE SEQUENCE [LARGE SCALE GENOMIC DNA]</scope>
    <source>
        <strain evidence="3">AArc-Sl</strain>
    </source>
</reference>
<proteinExistence type="predicted"/>
<feature type="compositionally biased region" description="Basic and acidic residues" evidence="1">
    <location>
        <begin position="21"/>
        <end position="39"/>
    </location>
</feature>
<evidence type="ECO:0000256" key="1">
    <source>
        <dbReference type="SAM" id="MobiDB-lite"/>
    </source>
</evidence>